<name>A0A0X3NW64_SCHSO</name>
<feature type="compositionally biased region" description="Polar residues" evidence="2">
    <location>
        <begin position="582"/>
        <end position="595"/>
    </location>
</feature>
<proteinExistence type="predicted"/>
<feature type="region of interest" description="Disordered" evidence="2">
    <location>
        <begin position="607"/>
        <end position="633"/>
    </location>
</feature>
<accession>A0A0X3NW64</accession>
<dbReference type="SUPFAM" id="SSF49899">
    <property type="entry name" value="Concanavalin A-like lectins/glucanases"/>
    <property type="match status" value="1"/>
</dbReference>
<dbReference type="EMBL" id="GEEE01019276">
    <property type="protein sequence ID" value="JAP43949.1"/>
    <property type="molecule type" value="Transcribed_RNA"/>
</dbReference>
<dbReference type="Pfam" id="PF00337">
    <property type="entry name" value="Gal-bind_lectin"/>
    <property type="match status" value="1"/>
</dbReference>
<reference evidence="4" key="1">
    <citation type="submission" date="2016-01" db="EMBL/GenBank/DDBJ databases">
        <title>Reference transcriptome for the parasite Schistocephalus solidus: insights into the molecular evolution of parasitism.</title>
        <authorList>
            <person name="Hebert F.O."/>
            <person name="Grambauer S."/>
            <person name="Barber I."/>
            <person name="Landry C.R."/>
            <person name="Aubin-Horth N."/>
        </authorList>
    </citation>
    <scope>NUCLEOTIDE SEQUENCE</scope>
</reference>
<evidence type="ECO:0000256" key="1">
    <source>
        <dbReference type="ARBA" id="ARBA00022734"/>
    </source>
</evidence>
<organism evidence="4">
    <name type="scientific">Schistocephalus solidus</name>
    <name type="common">Tapeworm</name>
    <dbReference type="NCBI Taxonomy" id="70667"/>
    <lineage>
        <taxon>Eukaryota</taxon>
        <taxon>Metazoa</taxon>
        <taxon>Spiralia</taxon>
        <taxon>Lophotrochozoa</taxon>
        <taxon>Platyhelminthes</taxon>
        <taxon>Cestoda</taxon>
        <taxon>Eucestoda</taxon>
        <taxon>Diphyllobothriidea</taxon>
        <taxon>Diphyllobothriidae</taxon>
        <taxon>Schistocephalus</taxon>
    </lineage>
</organism>
<keyword evidence="1" id="KW-0430">Lectin</keyword>
<dbReference type="Gene3D" id="2.60.120.200">
    <property type="match status" value="1"/>
</dbReference>
<sequence length="666" mass="73410">MGVSFEFPDPLQPGDCITVIGTVGMKTFSMKFTSNFVAFDPDQLFDERCAAIDKLPVGDTVPLHVIFNTTGEWEVIGSTPETSSNASGFNAVRNGFKPDETFVCKVFVRKENFEVHLNNICLSLSDHMIPVGCIQGVVIEGDCFIHSFFFGDKAAVEKSVRNALTGAKAASKIKNRVSQIKHNLSAAVIECRLKHQDLQSSESLDCSCSSTADQEVDLNDNFQQEMFDDNCNENVFLKRPELQSSSRRRHYHSISDLPSLHRTESYQLVFDVDASDEETDPFQDRSRFSLLDVPTKFSQPVFRAVSCSELLNATAAQQTLPPVLHESRGIASSTLPSQSIQNGVLFDRSPPSAIPIMSLNGVPFLPSESESGFGGTINTFSHNSTDSQIDIPTTTEVLVAKTARNASRYTRLPIPERVFRSKAAFMRRQQTPIRPTRLSSSATSGLIPRFGHPVRPVSFHESMLEKVGSQRSIPMMARNPFAKNFSPTSSLPRETQASPLRRISLVATATDPQNDTSGVISRGAVRDGALPGRSCPQEVQHLSNTLKDNDLTNQLKVITEEQLTVKRNGTSPNVSAPVRWPKNTTPNEYGSVGTSTMMSLTKPISLRRRSSSENQNSIRKPAHMVPADRPKDTMHSVKSNITLDSPLQISSRKIGLPNHDSIKLMI</sequence>
<dbReference type="InterPro" id="IPR013320">
    <property type="entry name" value="ConA-like_dom_sf"/>
</dbReference>
<feature type="domain" description="Galectin" evidence="3">
    <location>
        <begin position="3"/>
        <end position="151"/>
    </location>
</feature>
<evidence type="ECO:0000259" key="3">
    <source>
        <dbReference type="PROSITE" id="PS51304"/>
    </source>
</evidence>
<evidence type="ECO:0000313" key="4">
    <source>
        <dbReference type="EMBL" id="JAP43949.1"/>
    </source>
</evidence>
<dbReference type="AlphaFoldDB" id="A0A0X3NW64"/>
<dbReference type="InterPro" id="IPR001079">
    <property type="entry name" value="Galectin_CRD"/>
</dbReference>
<gene>
    <name evidence="4" type="ORF">TR121579</name>
</gene>
<protein>
    <recommendedName>
        <fullName evidence="3">Galectin domain-containing protein</fullName>
    </recommendedName>
</protein>
<feature type="region of interest" description="Disordered" evidence="2">
    <location>
        <begin position="568"/>
        <end position="595"/>
    </location>
</feature>
<dbReference type="GO" id="GO:0030246">
    <property type="term" value="F:carbohydrate binding"/>
    <property type="evidence" value="ECO:0007669"/>
    <property type="project" value="UniProtKB-KW"/>
</dbReference>
<evidence type="ECO:0000256" key="2">
    <source>
        <dbReference type="SAM" id="MobiDB-lite"/>
    </source>
</evidence>
<dbReference type="PROSITE" id="PS51304">
    <property type="entry name" value="GALECTIN"/>
    <property type="match status" value="1"/>
</dbReference>